<name>A0A4Z0ARS9_9PSED</name>
<feature type="signal peptide" evidence="1">
    <location>
        <begin position="1"/>
        <end position="22"/>
    </location>
</feature>
<protein>
    <recommendedName>
        <fullName evidence="4">DUF2846 domain-containing protein</fullName>
    </recommendedName>
</protein>
<sequence length="196" mass="21583">MAWTSIKAIVATVALCSLLAGCTTGRFDGSRAPDPGKALIVGSITEGYLTQPHGLMVHIRKVAERYTTVPLATLGAEDDEPSPNRLGNLFMYEVPAGSYEIYQWNYRFYRGETQPRPNPIIFKVKAGETAYIGDFSANALTFCLYNVNNADTTVPALKHKYPVLEGRIVENLSAQTAFEPWPDSDARDNGRGLCKF</sequence>
<reference evidence="2 3" key="1">
    <citation type="journal article" date="2019" name="Syst. Appl. Microbiol.">
        <title>New species of pathogenic Pseudomonas isolated from citrus in Tunisia: Proposal of Pseudomonas kairouanensis sp. nov. and Pseudomonas nabeulensis sp. nov.</title>
        <authorList>
            <person name="Oueslati M."/>
            <person name="Mulet M."/>
            <person name="Gomila M."/>
            <person name="Berge O."/>
            <person name="Hajlaoui M.R."/>
            <person name="Lalucat J."/>
            <person name="Sadfi-Zouaoui N."/>
            <person name="Garcia-Valdes E."/>
        </authorList>
    </citation>
    <scope>NUCLEOTIDE SEQUENCE [LARGE SCALE GENOMIC DNA]</scope>
    <source>
        <strain evidence="2 3">KC12</strain>
    </source>
</reference>
<proteinExistence type="predicted"/>
<dbReference type="OrthoDB" id="6842666at2"/>
<feature type="chain" id="PRO_5021458959" description="DUF2846 domain-containing protein" evidence="1">
    <location>
        <begin position="23"/>
        <end position="196"/>
    </location>
</feature>
<evidence type="ECO:0000313" key="3">
    <source>
        <dbReference type="Proteomes" id="UP000297391"/>
    </source>
</evidence>
<evidence type="ECO:0008006" key="4">
    <source>
        <dbReference type="Google" id="ProtNLM"/>
    </source>
</evidence>
<accession>A0A4Z0ARS9</accession>
<gene>
    <name evidence="2" type="ORF">DYL59_13080</name>
</gene>
<dbReference type="AlphaFoldDB" id="A0A4Z0ARS9"/>
<dbReference type="Proteomes" id="UP000297391">
    <property type="component" value="Unassembled WGS sequence"/>
</dbReference>
<dbReference type="RefSeq" id="WP_135289554.1">
    <property type="nucleotide sequence ID" value="NZ_QUZU01000013.1"/>
</dbReference>
<comment type="caution">
    <text evidence="2">The sequence shown here is derived from an EMBL/GenBank/DDBJ whole genome shotgun (WGS) entry which is preliminary data.</text>
</comment>
<organism evidence="2 3">
    <name type="scientific">Pseudomonas kairouanensis</name>
    <dbReference type="NCBI Taxonomy" id="2293832"/>
    <lineage>
        <taxon>Bacteria</taxon>
        <taxon>Pseudomonadati</taxon>
        <taxon>Pseudomonadota</taxon>
        <taxon>Gammaproteobacteria</taxon>
        <taxon>Pseudomonadales</taxon>
        <taxon>Pseudomonadaceae</taxon>
        <taxon>Pseudomonas</taxon>
    </lineage>
</organism>
<keyword evidence="1" id="KW-0732">Signal</keyword>
<keyword evidence="3" id="KW-1185">Reference proteome</keyword>
<evidence type="ECO:0000256" key="1">
    <source>
        <dbReference type="SAM" id="SignalP"/>
    </source>
</evidence>
<dbReference type="EMBL" id="QUZU01000013">
    <property type="protein sequence ID" value="TFY89103.1"/>
    <property type="molecule type" value="Genomic_DNA"/>
</dbReference>
<dbReference type="PROSITE" id="PS51257">
    <property type="entry name" value="PROKAR_LIPOPROTEIN"/>
    <property type="match status" value="1"/>
</dbReference>
<evidence type="ECO:0000313" key="2">
    <source>
        <dbReference type="EMBL" id="TFY89103.1"/>
    </source>
</evidence>